<proteinExistence type="predicted"/>
<feature type="compositionally biased region" description="Basic and acidic residues" evidence="1">
    <location>
        <begin position="223"/>
        <end position="236"/>
    </location>
</feature>
<dbReference type="RefSeq" id="XP_060056371.1">
    <property type="nucleotide sequence ID" value="XM_060200388.1"/>
</dbReference>
<gene>
    <name evidence="3" type="primary">LOC132540923</name>
</gene>
<sequence>MHSTPEGRLPQSQRPLEPTSSAPAEPGGGRRLSRRSCVCCGRVTRSFPQPREACFHHPRSLRGPHTRSSSSAPAGRGAEALCANVTFGQAPPPPGSCAGLPGRSLRSELESGPLISHSDSQAAEPAASARSLRHRCAPHTLFVPRRLSDPALHSRNGFSPSQPSRLLPALTALSAASPPREDRLEKKKGFQMPSGCRPDFPGLKTPPMCPGAHCVSGVSPETHPTRERERQTGSMD</sequence>
<feature type="compositionally biased region" description="Polar residues" evidence="1">
    <location>
        <begin position="10"/>
        <end position="22"/>
    </location>
</feature>
<dbReference type="Proteomes" id="UP001652624">
    <property type="component" value="Chromosome 10"/>
</dbReference>
<feature type="region of interest" description="Disordered" evidence="1">
    <location>
        <begin position="53"/>
        <end position="75"/>
    </location>
</feature>
<keyword evidence="2" id="KW-1185">Reference proteome</keyword>
<accession>A0ABM3Y5M1</accession>
<evidence type="ECO:0000313" key="2">
    <source>
        <dbReference type="Proteomes" id="UP001652624"/>
    </source>
</evidence>
<feature type="compositionally biased region" description="Basic and acidic residues" evidence="1">
    <location>
        <begin position="179"/>
        <end position="188"/>
    </location>
</feature>
<feature type="compositionally biased region" description="Basic residues" evidence="1">
    <location>
        <begin position="56"/>
        <end position="65"/>
    </location>
</feature>
<evidence type="ECO:0000256" key="1">
    <source>
        <dbReference type="SAM" id="MobiDB-lite"/>
    </source>
</evidence>
<dbReference type="GeneID" id="132540923"/>
<feature type="region of interest" description="Disordered" evidence="1">
    <location>
        <begin position="110"/>
        <end position="131"/>
    </location>
</feature>
<name>A0ABM3Y5M1_ERIEU</name>
<feature type="region of interest" description="Disordered" evidence="1">
    <location>
        <begin position="1"/>
        <end position="33"/>
    </location>
</feature>
<evidence type="ECO:0000313" key="3">
    <source>
        <dbReference type="RefSeq" id="XP_060056371.1"/>
    </source>
</evidence>
<protein>
    <submittedName>
        <fullName evidence="3">Uncharacterized protein LOC132540923</fullName>
    </submittedName>
</protein>
<organism evidence="2 3">
    <name type="scientific">Erinaceus europaeus</name>
    <name type="common">Western European hedgehog</name>
    <dbReference type="NCBI Taxonomy" id="9365"/>
    <lineage>
        <taxon>Eukaryota</taxon>
        <taxon>Metazoa</taxon>
        <taxon>Chordata</taxon>
        <taxon>Craniata</taxon>
        <taxon>Vertebrata</taxon>
        <taxon>Euteleostomi</taxon>
        <taxon>Mammalia</taxon>
        <taxon>Eutheria</taxon>
        <taxon>Laurasiatheria</taxon>
        <taxon>Eulipotyphla</taxon>
        <taxon>Erinaceidae</taxon>
        <taxon>Erinaceinae</taxon>
        <taxon>Erinaceus</taxon>
    </lineage>
</organism>
<reference evidence="3" key="1">
    <citation type="submission" date="2025-08" db="UniProtKB">
        <authorList>
            <consortium name="RefSeq"/>
        </authorList>
    </citation>
    <scope>IDENTIFICATION</scope>
</reference>
<feature type="region of interest" description="Disordered" evidence="1">
    <location>
        <begin position="176"/>
        <end position="236"/>
    </location>
</feature>